<dbReference type="SUPFAM" id="SSF47384">
    <property type="entry name" value="Homodimeric domain of signal transducing histidine kinase"/>
    <property type="match status" value="1"/>
</dbReference>
<keyword evidence="5" id="KW-0808">Transferase</keyword>
<evidence type="ECO:0000313" key="14">
    <source>
        <dbReference type="EMBL" id="OYX58607.1"/>
    </source>
</evidence>
<dbReference type="InterPro" id="IPR004358">
    <property type="entry name" value="Sig_transdc_His_kin-like_C"/>
</dbReference>
<dbReference type="Pfam" id="PF00672">
    <property type="entry name" value="HAMP"/>
    <property type="match status" value="1"/>
</dbReference>
<reference evidence="14 15" key="1">
    <citation type="submission" date="2017-03" db="EMBL/GenBank/DDBJ databases">
        <title>Lifting the veil on microbial sulfur biogeochemistry in mining wastewaters.</title>
        <authorList>
            <person name="Kantor R.S."/>
            <person name="Colenbrander Nelson T."/>
            <person name="Marshall S."/>
            <person name="Bennett D."/>
            <person name="Apte S."/>
            <person name="Camacho D."/>
            <person name="Thomas B.C."/>
            <person name="Warren L.A."/>
            <person name="Banfield J.F."/>
        </authorList>
    </citation>
    <scope>NUCLEOTIDE SEQUENCE [LARGE SCALE GENOMIC DNA]</scope>
    <source>
        <strain evidence="14">32-68-21</strain>
    </source>
</reference>
<comment type="caution">
    <text evidence="14">The sequence shown here is derived from an EMBL/GenBank/DDBJ whole genome shotgun (WGS) entry which is preliminary data.</text>
</comment>
<dbReference type="PROSITE" id="PS50885">
    <property type="entry name" value="HAMP"/>
    <property type="match status" value="1"/>
</dbReference>
<dbReference type="CDD" id="cd00082">
    <property type="entry name" value="HisKA"/>
    <property type="match status" value="1"/>
</dbReference>
<feature type="domain" description="Histidine kinase" evidence="12">
    <location>
        <begin position="241"/>
        <end position="454"/>
    </location>
</feature>
<evidence type="ECO:0000256" key="10">
    <source>
        <dbReference type="ARBA" id="ARBA00023136"/>
    </source>
</evidence>
<dbReference type="GO" id="GO:0005886">
    <property type="term" value="C:plasma membrane"/>
    <property type="evidence" value="ECO:0007669"/>
    <property type="project" value="TreeGrafter"/>
</dbReference>
<dbReference type="GO" id="GO:0000155">
    <property type="term" value="F:phosphorelay sensor kinase activity"/>
    <property type="evidence" value="ECO:0007669"/>
    <property type="project" value="InterPro"/>
</dbReference>
<gene>
    <name evidence="14" type="ORF">B7Y86_02665</name>
</gene>
<evidence type="ECO:0000256" key="7">
    <source>
        <dbReference type="ARBA" id="ARBA00022777"/>
    </source>
</evidence>
<dbReference type="InterPro" id="IPR003661">
    <property type="entry name" value="HisK_dim/P_dom"/>
</dbReference>
<evidence type="ECO:0000256" key="11">
    <source>
        <dbReference type="SAM" id="Phobius"/>
    </source>
</evidence>
<dbReference type="SMART" id="SM00387">
    <property type="entry name" value="HATPase_c"/>
    <property type="match status" value="1"/>
</dbReference>
<dbReference type="PRINTS" id="PR00344">
    <property type="entry name" value="BCTRLSENSOR"/>
</dbReference>
<dbReference type="PANTHER" id="PTHR45436:SF8">
    <property type="entry name" value="HISTIDINE KINASE"/>
    <property type="match status" value="1"/>
</dbReference>
<dbReference type="CDD" id="cd00075">
    <property type="entry name" value="HATPase"/>
    <property type="match status" value="1"/>
</dbReference>
<dbReference type="InterPro" id="IPR005467">
    <property type="entry name" value="His_kinase_dom"/>
</dbReference>
<sequence>MTAPRFLASSALRLAAVFAVIFALGGALMFTAFYWSVASYANASIRDDLRSETRILLSDGGAANPAIVARRVASRIQVADSLKYLVLDAEGRVLAGGLPTRPTVTGFSEVTAPAPPDGRETSGELATIEVLVTQLPQGSLVVGKSTYAIHELREWMGLLTIWGVIGMTVLAAIGGLASGAVLARRLDRVNAATERIMQGHLSDRMPPIGLGSEFDALRRNLNRMLDRLEASMEAIRHVSSDIAHDLRTPLNRLRHRLEHARANLTTVEAFQATVDLSLTELDQTLDIFAALLRIAQIEAGAGRSGFGPIDAGQMMQRVFEAYQPVAEQTGHGLEFRRDTEAVINGDEDLLVQMLSNLVENAIVHSPAPAHIGLDARIEDGRVILTVRDNGPGIPSADLSKVTQRFYRLDHSRGSPGSGLGLALVAAIAALHDARLSLQSGEPGLVASIGFERATTESLTA</sequence>
<keyword evidence="8 11" id="KW-1133">Transmembrane helix</keyword>
<dbReference type="InterPro" id="IPR036890">
    <property type="entry name" value="HATPase_C_sf"/>
</dbReference>
<keyword evidence="6 11" id="KW-0812">Transmembrane</keyword>
<comment type="catalytic activity">
    <reaction evidence="1">
        <text>ATP + protein L-histidine = ADP + protein N-phospho-L-histidine.</text>
        <dbReference type="EC" id="2.7.13.3"/>
    </reaction>
</comment>
<dbReference type="PANTHER" id="PTHR45436">
    <property type="entry name" value="SENSOR HISTIDINE KINASE YKOH"/>
    <property type="match status" value="1"/>
</dbReference>
<dbReference type="SMART" id="SM00388">
    <property type="entry name" value="HisKA"/>
    <property type="match status" value="1"/>
</dbReference>
<keyword evidence="7" id="KW-0418">Kinase</keyword>
<keyword evidence="10 11" id="KW-0472">Membrane</keyword>
<dbReference type="InterPro" id="IPR050428">
    <property type="entry name" value="TCS_sensor_his_kinase"/>
</dbReference>
<dbReference type="InterPro" id="IPR003594">
    <property type="entry name" value="HATPase_dom"/>
</dbReference>
<keyword evidence="4" id="KW-0597">Phosphoprotein</keyword>
<evidence type="ECO:0000256" key="4">
    <source>
        <dbReference type="ARBA" id="ARBA00022553"/>
    </source>
</evidence>
<accession>A0A258HPT8</accession>
<evidence type="ECO:0000256" key="1">
    <source>
        <dbReference type="ARBA" id="ARBA00000085"/>
    </source>
</evidence>
<dbReference type="Proteomes" id="UP000216147">
    <property type="component" value="Unassembled WGS sequence"/>
</dbReference>
<dbReference type="CDD" id="cd06225">
    <property type="entry name" value="HAMP"/>
    <property type="match status" value="1"/>
</dbReference>
<dbReference type="SUPFAM" id="SSF158472">
    <property type="entry name" value="HAMP domain-like"/>
    <property type="match status" value="1"/>
</dbReference>
<keyword evidence="9" id="KW-0902">Two-component regulatory system</keyword>
<feature type="transmembrane region" description="Helical" evidence="11">
    <location>
        <begin position="161"/>
        <end position="183"/>
    </location>
</feature>
<feature type="transmembrane region" description="Helical" evidence="11">
    <location>
        <begin position="12"/>
        <end position="35"/>
    </location>
</feature>
<dbReference type="EC" id="2.7.13.3" evidence="3"/>
<evidence type="ECO:0000313" key="15">
    <source>
        <dbReference type="Proteomes" id="UP000216147"/>
    </source>
</evidence>
<dbReference type="Gene3D" id="3.30.565.10">
    <property type="entry name" value="Histidine kinase-like ATPase, C-terminal domain"/>
    <property type="match status" value="1"/>
</dbReference>
<dbReference type="AlphaFoldDB" id="A0A258HPT8"/>
<proteinExistence type="predicted"/>
<dbReference type="SUPFAM" id="SSF55874">
    <property type="entry name" value="ATPase domain of HSP90 chaperone/DNA topoisomerase II/histidine kinase"/>
    <property type="match status" value="1"/>
</dbReference>
<organism evidence="14 15">
    <name type="scientific">Brevundimonas subvibrioides</name>
    <dbReference type="NCBI Taxonomy" id="74313"/>
    <lineage>
        <taxon>Bacteria</taxon>
        <taxon>Pseudomonadati</taxon>
        <taxon>Pseudomonadota</taxon>
        <taxon>Alphaproteobacteria</taxon>
        <taxon>Caulobacterales</taxon>
        <taxon>Caulobacteraceae</taxon>
        <taxon>Brevundimonas</taxon>
    </lineage>
</organism>
<comment type="subcellular location">
    <subcellularLocation>
        <location evidence="2">Membrane</location>
    </subcellularLocation>
</comment>
<evidence type="ECO:0000259" key="12">
    <source>
        <dbReference type="PROSITE" id="PS50109"/>
    </source>
</evidence>
<evidence type="ECO:0000256" key="3">
    <source>
        <dbReference type="ARBA" id="ARBA00012438"/>
    </source>
</evidence>
<dbReference type="InterPro" id="IPR003660">
    <property type="entry name" value="HAMP_dom"/>
</dbReference>
<dbReference type="InterPro" id="IPR036097">
    <property type="entry name" value="HisK_dim/P_sf"/>
</dbReference>
<name>A0A258HPT8_9CAUL</name>
<evidence type="ECO:0000256" key="8">
    <source>
        <dbReference type="ARBA" id="ARBA00022989"/>
    </source>
</evidence>
<evidence type="ECO:0000259" key="13">
    <source>
        <dbReference type="PROSITE" id="PS50885"/>
    </source>
</evidence>
<evidence type="ECO:0000256" key="5">
    <source>
        <dbReference type="ARBA" id="ARBA00022679"/>
    </source>
</evidence>
<evidence type="ECO:0000256" key="6">
    <source>
        <dbReference type="ARBA" id="ARBA00022692"/>
    </source>
</evidence>
<dbReference type="SMART" id="SM00304">
    <property type="entry name" value="HAMP"/>
    <property type="match status" value="1"/>
</dbReference>
<evidence type="ECO:0000256" key="2">
    <source>
        <dbReference type="ARBA" id="ARBA00004370"/>
    </source>
</evidence>
<protein>
    <recommendedName>
        <fullName evidence="3">histidine kinase</fullName>
        <ecNumber evidence="3">2.7.13.3</ecNumber>
    </recommendedName>
</protein>
<dbReference type="PROSITE" id="PS50109">
    <property type="entry name" value="HIS_KIN"/>
    <property type="match status" value="1"/>
</dbReference>
<dbReference type="Gene3D" id="1.10.287.130">
    <property type="match status" value="1"/>
</dbReference>
<feature type="domain" description="HAMP" evidence="13">
    <location>
        <begin position="180"/>
        <end position="233"/>
    </location>
</feature>
<evidence type="ECO:0000256" key="9">
    <source>
        <dbReference type="ARBA" id="ARBA00023012"/>
    </source>
</evidence>
<dbReference type="EMBL" id="NCEQ01000002">
    <property type="protein sequence ID" value="OYX58607.1"/>
    <property type="molecule type" value="Genomic_DNA"/>
</dbReference>
<dbReference type="Pfam" id="PF02518">
    <property type="entry name" value="HATPase_c"/>
    <property type="match status" value="1"/>
</dbReference>